<evidence type="ECO:0000256" key="9">
    <source>
        <dbReference type="ARBA" id="ARBA00061644"/>
    </source>
</evidence>
<keyword evidence="3" id="KW-1003">Cell membrane</keyword>
<gene>
    <name evidence="14" type="ORF">BKA15_005743</name>
</gene>
<protein>
    <submittedName>
        <fullName evidence="14">ABC-type multidrug transport system fused ATPase/permease subunit</fullName>
    </submittedName>
</protein>
<feature type="transmembrane region" description="Helical" evidence="11">
    <location>
        <begin position="167"/>
        <end position="190"/>
    </location>
</feature>
<keyword evidence="7 11" id="KW-1133">Transmembrane helix</keyword>
<keyword evidence="8 11" id="KW-0472">Membrane</keyword>
<dbReference type="PROSITE" id="PS00211">
    <property type="entry name" value="ABC_TRANSPORTER_1"/>
    <property type="match status" value="1"/>
</dbReference>
<name>A0A7Y9LC24_9ACTN</name>
<evidence type="ECO:0000256" key="7">
    <source>
        <dbReference type="ARBA" id="ARBA00022989"/>
    </source>
</evidence>
<keyword evidence="15" id="KW-1185">Reference proteome</keyword>
<dbReference type="GO" id="GO:0015421">
    <property type="term" value="F:ABC-type oligopeptide transporter activity"/>
    <property type="evidence" value="ECO:0007669"/>
    <property type="project" value="TreeGrafter"/>
</dbReference>
<dbReference type="FunFam" id="3.40.50.300:FF:000299">
    <property type="entry name" value="ABC transporter ATP-binding protein/permease"/>
    <property type="match status" value="1"/>
</dbReference>
<dbReference type="SUPFAM" id="SSF52540">
    <property type="entry name" value="P-loop containing nucleoside triphosphate hydrolases"/>
    <property type="match status" value="1"/>
</dbReference>
<comment type="similarity">
    <text evidence="9">Belongs to the ABC transporter superfamily. Lipid exporter (TC 3.A.1.106) family.</text>
</comment>
<feature type="domain" description="ABC transmembrane type-1" evidence="13">
    <location>
        <begin position="55"/>
        <end position="340"/>
    </location>
</feature>
<dbReference type="InterPro" id="IPR039421">
    <property type="entry name" value="Type_1_exporter"/>
</dbReference>
<dbReference type="InterPro" id="IPR036640">
    <property type="entry name" value="ABC1_TM_sf"/>
</dbReference>
<evidence type="ECO:0000256" key="4">
    <source>
        <dbReference type="ARBA" id="ARBA00022692"/>
    </source>
</evidence>
<reference evidence="14 15" key="1">
    <citation type="submission" date="2020-07" db="EMBL/GenBank/DDBJ databases">
        <title>Sequencing the genomes of 1000 actinobacteria strains.</title>
        <authorList>
            <person name="Klenk H.-P."/>
        </authorList>
    </citation>
    <scope>NUCLEOTIDE SEQUENCE [LARGE SCALE GENOMIC DNA]</scope>
    <source>
        <strain evidence="14 15">DSM 22083</strain>
    </source>
</reference>
<dbReference type="RefSeq" id="WP_179756702.1">
    <property type="nucleotide sequence ID" value="NZ_JACCBU010000001.1"/>
</dbReference>
<evidence type="ECO:0000256" key="8">
    <source>
        <dbReference type="ARBA" id="ARBA00023136"/>
    </source>
</evidence>
<proteinExistence type="inferred from homology"/>
<sequence length="712" mass="77183">MTLSTSPSRSSSSRTAKGPTADGIAAAPSAGVVFREGLGRLFSACWERRLIFIPSVLSGVAFALLQVLTSTVIGQVTQDVIVPSFESGNPVPGAVAAAGLLVAGIAVLRAVTVVGRRTLASVTQFHLIADYRLRLTRRLSELPLLWHRRQSTGTLLSTMYSDIEATFFAIAPFPFALATLAMLAYAVVVVAGIDPVLLLIMVVTVAILMALNMIFQAKAAPIALESQRLRAEVSEIAHESFDGAGVVKSLGREDAEEVRFVDAADRLRRNGIRLGYVRGWFDPVIDALPNVAILLVTLVGTWRIGQGALTTGQLVQVAYLFTLMALPLRSFGWVLGDLSRVVVGWRRTRRILTARDRLGYGTRTAPDTGRPARVEFQGVTLEYRDSHSATGRTRPDAVALHEVDLTADAETDGRVVAIVGATGSGKSTLTLLASRLLDPTDGRITLDGVDLRDLTADSLAESVALVLQQAFVFDSSVRDNVTLGENFSDADVRWALRIAQAEGFVDALPEGLDTVLGERGGSLSGGQRQRIALARALVRRPRLLVLDDATSACDPAVEAAILEGIHREITETTLLVVAYRKSTIAIASRVVFLENGRITATGSHAELLADVPAYRALVEAYDEAAIAHELLESERAELEDRAAAAASNERARAERERADAEIAERKRAERERAEREHGKREPSPDDPEVWVELAEERHRTDCDDEDRLMEER</sequence>
<evidence type="ECO:0000313" key="15">
    <source>
        <dbReference type="Proteomes" id="UP000569914"/>
    </source>
</evidence>
<dbReference type="AlphaFoldDB" id="A0A7Y9LC24"/>
<feature type="transmembrane region" description="Helical" evidence="11">
    <location>
        <begin position="196"/>
        <end position="215"/>
    </location>
</feature>
<evidence type="ECO:0000256" key="3">
    <source>
        <dbReference type="ARBA" id="ARBA00022475"/>
    </source>
</evidence>
<dbReference type="Pfam" id="PF00005">
    <property type="entry name" value="ABC_tran"/>
    <property type="match status" value="1"/>
</dbReference>
<evidence type="ECO:0000256" key="11">
    <source>
        <dbReference type="SAM" id="Phobius"/>
    </source>
</evidence>
<dbReference type="InterPro" id="IPR011527">
    <property type="entry name" value="ABC1_TM_dom"/>
</dbReference>
<evidence type="ECO:0000256" key="1">
    <source>
        <dbReference type="ARBA" id="ARBA00004651"/>
    </source>
</evidence>
<dbReference type="Pfam" id="PF00664">
    <property type="entry name" value="ABC_membrane"/>
    <property type="match status" value="1"/>
</dbReference>
<dbReference type="PROSITE" id="PS50929">
    <property type="entry name" value="ABC_TM1F"/>
    <property type="match status" value="1"/>
</dbReference>
<comment type="subcellular location">
    <subcellularLocation>
        <location evidence="1">Cell membrane</location>
        <topology evidence="1">Multi-pass membrane protein</topology>
    </subcellularLocation>
</comment>
<evidence type="ECO:0000313" key="14">
    <source>
        <dbReference type="EMBL" id="NYE74414.1"/>
    </source>
</evidence>
<evidence type="ECO:0000256" key="10">
    <source>
        <dbReference type="SAM" id="MobiDB-lite"/>
    </source>
</evidence>
<dbReference type="InterPro" id="IPR017871">
    <property type="entry name" value="ABC_transporter-like_CS"/>
</dbReference>
<accession>A0A7Y9LC24</accession>
<comment type="caution">
    <text evidence="14">The sequence shown here is derived from an EMBL/GenBank/DDBJ whole genome shotgun (WGS) entry which is preliminary data.</text>
</comment>
<dbReference type="PANTHER" id="PTHR43394">
    <property type="entry name" value="ATP-DEPENDENT PERMEASE MDL1, MITOCHONDRIAL"/>
    <property type="match status" value="1"/>
</dbReference>
<dbReference type="SMART" id="SM00382">
    <property type="entry name" value="AAA"/>
    <property type="match status" value="1"/>
</dbReference>
<dbReference type="InterPro" id="IPR027417">
    <property type="entry name" value="P-loop_NTPase"/>
</dbReference>
<dbReference type="InterPro" id="IPR003439">
    <property type="entry name" value="ABC_transporter-like_ATP-bd"/>
</dbReference>
<dbReference type="Gene3D" id="1.20.1560.10">
    <property type="entry name" value="ABC transporter type 1, transmembrane domain"/>
    <property type="match status" value="1"/>
</dbReference>
<evidence type="ECO:0000256" key="2">
    <source>
        <dbReference type="ARBA" id="ARBA00022448"/>
    </source>
</evidence>
<feature type="domain" description="ABC transporter" evidence="12">
    <location>
        <begin position="381"/>
        <end position="620"/>
    </location>
</feature>
<dbReference type="Proteomes" id="UP000569914">
    <property type="component" value="Unassembled WGS sequence"/>
</dbReference>
<dbReference type="Gene3D" id="3.40.50.300">
    <property type="entry name" value="P-loop containing nucleotide triphosphate hydrolases"/>
    <property type="match status" value="1"/>
</dbReference>
<feature type="compositionally biased region" description="Basic and acidic residues" evidence="10">
    <location>
        <begin position="649"/>
        <end position="683"/>
    </location>
</feature>
<dbReference type="GO" id="GO:0005886">
    <property type="term" value="C:plasma membrane"/>
    <property type="evidence" value="ECO:0007669"/>
    <property type="project" value="UniProtKB-SubCell"/>
</dbReference>
<evidence type="ECO:0000256" key="6">
    <source>
        <dbReference type="ARBA" id="ARBA00022840"/>
    </source>
</evidence>
<keyword evidence="6" id="KW-0067">ATP-binding</keyword>
<dbReference type="SUPFAM" id="SSF90123">
    <property type="entry name" value="ABC transporter transmembrane region"/>
    <property type="match status" value="1"/>
</dbReference>
<keyword evidence="2" id="KW-0813">Transport</keyword>
<evidence type="ECO:0000256" key="5">
    <source>
        <dbReference type="ARBA" id="ARBA00022741"/>
    </source>
</evidence>
<dbReference type="GO" id="GO:0005524">
    <property type="term" value="F:ATP binding"/>
    <property type="evidence" value="ECO:0007669"/>
    <property type="project" value="UniProtKB-KW"/>
</dbReference>
<keyword evidence="5" id="KW-0547">Nucleotide-binding</keyword>
<dbReference type="InterPro" id="IPR003593">
    <property type="entry name" value="AAA+_ATPase"/>
</dbReference>
<dbReference type="PANTHER" id="PTHR43394:SF1">
    <property type="entry name" value="ATP-BINDING CASSETTE SUB-FAMILY B MEMBER 10, MITOCHONDRIAL"/>
    <property type="match status" value="1"/>
</dbReference>
<feature type="transmembrane region" description="Helical" evidence="11">
    <location>
        <begin position="317"/>
        <end position="343"/>
    </location>
</feature>
<feature type="transmembrane region" description="Helical" evidence="11">
    <location>
        <begin position="50"/>
        <end position="73"/>
    </location>
</feature>
<dbReference type="GO" id="GO:0016887">
    <property type="term" value="F:ATP hydrolysis activity"/>
    <property type="evidence" value="ECO:0007669"/>
    <property type="project" value="InterPro"/>
</dbReference>
<evidence type="ECO:0000259" key="13">
    <source>
        <dbReference type="PROSITE" id="PS50929"/>
    </source>
</evidence>
<dbReference type="PROSITE" id="PS50893">
    <property type="entry name" value="ABC_TRANSPORTER_2"/>
    <property type="match status" value="1"/>
</dbReference>
<feature type="region of interest" description="Disordered" evidence="10">
    <location>
        <begin position="1"/>
        <end position="22"/>
    </location>
</feature>
<organism evidence="14 15">
    <name type="scientific">Microlunatus parietis</name>
    <dbReference type="NCBI Taxonomy" id="682979"/>
    <lineage>
        <taxon>Bacteria</taxon>
        <taxon>Bacillati</taxon>
        <taxon>Actinomycetota</taxon>
        <taxon>Actinomycetes</taxon>
        <taxon>Propionibacteriales</taxon>
        <taxon>Propionibacteriaceae</taxon>
        <taxon>Microlunatus</taxon>
    </lineage>
</organism>
<feature type="region of interest" description="Disordered" evidence="10">
    <location>
        <begin position="642"/>
        <end position="712"/>
    </location>
</feature>
<feature type="compositionally biased region" description="Acidic residues" evidence="10">
    <location>
        <begin position="702"/>
        <end position="712"/>
    </location>
</feature>
<dbReference type="EMBL" id="JACCBU010000001">
    <property type="protein sequence ID" value="NYE74414.1"/>
    <property type="molecule type" value="Genomic_DNA"/>
</dbReference>
<evidence type="ECO:0000259" key="12">
    <source>
        <dbReference type="PROSITE" id="PS50893"/>
    </source>
</evidence>
<feature type="transmembrane region" description="Helical" evidence="11">
    <location>
        <begin position="93"/>
        <end position="111"/>
    </location>
</feature>
<feature type="compositionally biased region" description="Low complexity" evidence="10">
    <location>
        <begin position="1"/>
        <end position="15"/>
    </location>
</feature>
<keyword evidence="4 11" id="KW-0812">Transmembrane</keyword>